<feature type="chain" id="PRO_5011543418" evidence="1">
    <location>
        <begin position="25"/>
        <end position="215"/>
    </location>
</feature>
<sequence>MFLIRSLATWLILCLIADQSVAQKATKTMIGEYYLTGVREVGSGLKLNADSTFEFFFSYGALDRAGHGTWKKQGNQLILFSKARPPKDFALVTSKTVPGDTITIRIVDTNKQLLRYVDCSIKNGNDILRDITDEDGKTYFPKQPVEAMSVRFQLCPDRYSVFTPTDKAHNYFEFRFEPWIAEVFFENTVYTISEKGFEGPLSILEPGETYSFERN</sequence>
<dbReference type="AlphaFoldDB" id="A0A1I1T5T5"/>
<keyword evidence="1" id="KW-0732">Signal</keyword>
<gene>
    <name evidence="2" type="ORF">SAMN05216167_105310</name>
</gene>
<name>A0A1I1T5T5_9BACT</name>
<dbReference type="EMBL" id="FOLQ01000005">
    <property type="protein sequence ID" value="SFD52468.1"/>
    <property type="molecule type" value="Genomic_DNA"/>
</dbReference>
<dbReference type="OrthoDB" id="9812708at2"/>
<proteinExistence type="predicted"/>
<protein>
    <submittedName>
        <fullName evidence="2">Uncharacterized protein</fullName>
    </submittedName>
</protein>
<dbReference type="Proteomes" id="UP000198598">
    <property type="component" value="Unassembled WGS sequence"/>
</dbReference>
<evidence type="ECO:0000313" key="2">
    <source>
        <dbReference type="EMBL" id="SFD52468.1"/>
    </source>
</evidence>
<keyword evidence="3" id="KW-1185">Reference proteome</keyword>
<evidence type="ECO:0000313" key="3">
    <source>
        <dbReference type="Proteomes" id="UP000198598"/>
    </source>
</evidence>
<accession>A0A1I1T5T5</accession>
<feature type="signal peptide" evidence="1">
    <location>
        <begin position="1"/>
        <end position="24"/>
    </location>
</feature>
<dbReference type="RefSeq" id="WP_093827812.1">
    <property type="nucleotide sequence ID" value="NZ_FOLQ01000005.1"/>
</dbReference>
<evidence type="ECO:0000256" key="1">
    <source>
        <dbReference type="SAM" id="SignalP"/>
    </source>
</evidence>
<organism evidence="2 3">
    <name type="scientific">Spirosoma endophyticum</name>
    <dbReference type="NCBI Taxonomy" id="662367"/>
    <lineage>
        <taxon>Bacteria</taxon>
        <taxon>Pseudomonadati</taxon>
        <taxon>Bacteroidota</taxon>
        <taxon>Cytophagia</taxon>
        <taxon>Cytophagales</taxon>
        <taxon>Cytophagaceae</taxon>
        <taxon>Spirosoma</taxon>
    </lineage>
</organism>
<reference evidence="2 3" key="1">
    <citation type="submission" date="2016-10" db="EMBL/GenBank/DDBJ databases">
        <authorList>
            <person name="de Groot N.N."/>
        </authorList>
    </citation>
    <scope>NUCLEOTIDE SEQUENCE [LARGE SCALE GENOMIC DNA]</scope>
    <source>
        <strain evidence="2 3">DSM 26130</strain>
    </source>
</reference>